<reference evidence="2" key="1">
    <citation type="journal article" date="2023" name="Hortic. Res.">
        <title>A chromosome-level phased genome enabling allele-level studies in sweet orange: a case study on citrus Huanglongbing tolerance.</title>
        <authorList>
            <person name="Wu B."/>
            <person name="Yu Q."/>
            <person name="Deng Z."/>
            <person name="Duan Y."/>
            <person name="Luo F."/>
            <person name="Gmitter F. Jr."/>
        </authorList>
    </citation>
    <scope>NUCLEOTIDE SEQUENCE [LARGE SCALE GENOMIC DNA]</scope>
    <source>
        <strain evidence="2">cv. Valencia</strain>
    </source>
</reference>
<sequence>MSFIGEAVLSASVELLIEKLASQGLELFTRHEKLKAGFIKWKGMLEMIQAVLADAEDRQTREKSVKMWLDNLQNLAYDVQDVLDELETEALQRELLLQEPAAADQPSSSANTSKFRKLIPTCCTNFSPRSIQFESKMVSKIKGITDRLQDIITTQKGLLDSQIVISVGKSRDVGQRLPTPSLVNEAKVYGREKEKEEIIELLLNDDLRADDGFSVISINGMAGVGKTTLAQLVYNDDRVQRHYEIKAWTCVSEDFDVFGVSKFILNSIAKDQSNNDDDLNSLQVKLKERLSGKKFLLVLDDVWNENYRRWSELSCPFGAGAAGSKIVVTTRNLVVAERMGADPVYQLKELSDDDCLCVLTQISLGARDFNRHQSLKEVGEQIVIKCGGLPLAAKTLGGLLRGRYDPGDWEFVLKTDIWNLRDSDILPALRVSYHFLPPQLKQCFAYCSLFPKDYEFQEEQIILLWTAEGFLDQEYNGRKMEHLGREFVRELHSRSLFQLSSKDTSRFVMHDRINDLARWAAGELYFRMEDTLKSENRQKFSASLRHFSYIQGENDGEKRLKSICDVEHLRTFLPMKLSVFDENYLAWSVLQMLMNHLPRLRVFSLRGYRNIFNLPNEIGNLKHLRFLNLSRTEIQILPESINSLYNLHTILLERCWKLKKLCKDMGNLTKLRHLRNSDAYELEKMPKGFGKLTCLLTLGRFVVGKDSGSGLRQLKSLAHLQGRLKISKLENVKDVGDASEAQLNNKVNLEALILEWSARSERCEFETQVLSMLKPHRDVQELTITGYSGTKFPIWLGDSSFSKLVQLKFEGCGKCTSLPSVGQLPFLKELDISGMDGVVSVGSEFYGNSCSVPFSSLETLSFSIMREWEEWIPCGAGQEVDEVFPKLRRLSLHRCDKLQGTLPKRLLLLDTLYITSCDQLLMTIQCLPALSKLLIHGCKRVVFSGPMDLSSLKSVDLVDIANEVVLAGLFEQDIISLNRLQIKGCPRLLSLVTEEEHDHQQPELPCRLRFLELSYCQGLTKLPQALLTLCSLTDMKILGCASLVSFPEVALPSQLRTVRIQECNALKSLPEAWMYNSNSSLESLKIRSCNSLVSFPEIALPSQLRTVRIQESNALKSLPEAWMHNSNSSLESLEIRSCNSLVSFPEVALPSQLRTVRIQECNALKSLPEAWMHNSNSSLESLEIRSCDSLTYIARIQLPPSLKRLIVSDCCNLRTLMAEQDICSSSRGCTSLTSFSSENDLPATLEHLEVSSCSNLAFLSRNGNLPRALKYLVSLCSKLESLAERLDNTSLEGIFIYELENLKSLPAGLHNLHHLQKISIADCPNLESFPEEGLPSTKLTELSIRECENLKALPNCMHNLTSLLNLEIRRCPSVVSFPEDGFPTNLKSLKVHDLKISKALLEWGSNRFTSLRKLEIWGPCPDLVSPPPFPASLTELWISFMPDLECLSSIGENLTSLKTLRLSYCRKLTYFSKEGLPKSLLRLYINHCPLIEERCRKDEGKYWPMISHIPCVEINDRWLFDKIDF</sequence>
<dbReference type="Proteomes" id="UP000829398">
    <property type="component" value="Chromosome 6"/>
</dbReference>
<dbReference type="EMBL" id="CM039175">
    <property type="protein sequence ID" value="KAH9734057.1"/>
    <property type="molecule type" value="Genomic_DNA"/>
</dbReference>
<keyword evidence="2" id="KW-1185">Reference proteome</keyword>
<name>A0ACB8JPC6_CITSI</name>
<accession>A0ACB8JPC6</accession>
<evidence type="ECO:0000313" key="1">
    <source>
        <dbReference type="EMBL" id="KAH9734057.1"/>
    </source>
</evidence>
<gene>
    <name evidence="1" type="ORF">KPL71_017252</name>
</gene>
<comment type="caution">
    <text evidence="1">The sequence shown here is derived from an EMBL/GenBank/DDBJ whole genome shotgun (WGS) entry which is preliminary data.</text>
</comment>
<proteinExistence type="predicted"/>
<evidence type="ECO:0000313" key="2">
    <source>
        <dbReference type="Proteomes" id="UP000829398"/>
    </source>
</evidence>
<organism evidence="1 2">
    <name type="scientific">Citrus sinensis</name>
    <name type="common">Sweet orange</name>
    <name type="synonym">Citrus aurantium var. sinensis</name>
    <dbReference type="NCBI Taxonomy" id="2711"/>
    <lineage>
        <taxon>Eukaryota</taxon>
        <taxon>Viridiplantae</taxon>
        <taxon>Streptophyta</taxon>
        <taxon>Embryophyta</taxon>
        <taxon>Tracheophyta</taxon>
        <taxon>Spermatophyta</taxon>
        <taxon>Magnoliopsida</taxon>
        <taxon>eudicotyledons</taxon>
        <taxon>Gunneridae</taxon>
        <taxon>Pentapetalae</taxon>
        <taxon>rosids</taxon>
        <taxon>malvids</taxon>
        <taxon>Sapindales</taxon>
        <taxon>Rutaceae</taxon>
        <taxon>Aurantioideae</taxon>
        <taxon>Citrus</taxon>
    </lineage>
</organism>
<protein>
    <submittedName>
        <fullName evidence="1">Disease resistance protein</fullName>
    </submittedName>
</protein>